<dbReference type="PROSITE" id="PS51192">
    <property type="entry name" value="HELICASE_ATP_BIND_1"/>
    <property type="match status" value="1"/>
</dbReference>
<dbReference type="SMART" id="SM00490">
    <property type="entry name" value="HELICc"/>
    <property type="match status" value="1"/>
</dbReference>
<evidence type="ECO:0000313" key="10">
    <source>
        <dbReference type="EMBL" id="CAH2261066.1"/>
    </source>
</evidence>
<dbReference type="InterPro" id="IPR027417">
    <property type="entry name" value="P-loop_NTPase"/>
</dbReference>
<dbReference type="InterPro" id="IPR011545">
    <property type="entry name" value="DEAD/DEAH_box_helicase_dom"/>
</dbReference>
<dbReference type="GO" id="GO:0016787">
    <property type="term" value="F:hydrolase activity"/>
    <property type="evidence" value="ECO:0007669"/>
    <property type="project" value="UniProtKB-KW"/>
</dbReference>
<dbReference type="EMBL" id="CAKXAJ010026182">
    <property type="protein sequence ID" value="CAH2261066.1"/>
    <property type="molecule type" value="Genomic_DNA"/>
</dbReference>
<dbReference type="PANTHER" id="PTHR24031">
    <property type="entry name" value="RNA HELICASE"/>
    <property type="match status" value="1"/>
</dbReference>
<evidence type="ECO:0000256" key="5">
    <source>
        <dbReference type="ARBA" id="ARBA00022884"/>
    </source>
</evidence>
<dbReference type="Pfam" id="PF00270">
    <property type="entry name" value="DEAD"/>
    <property type="match status" value="2"/>
</dbReference>
<dbReference type="SUPFAM" id="SSF52540">
    <property type="entry name" value="P-loop containing nucleoside triphosphate hydrolases"/>
    <property type="match status" value="2"/>
</dbReference>
<evidence type="ECO:0000256" key="1">
    <source>
        <dbReference type="ARBA" id="ARBA00022741"/>
    </source>
</evidence>
<proteinExistence type="inferred from homology"/>
<keyword evidence="5 7" id="KW-0694">RNA-binding</keyword>
<comment type="similarity">
    <text evidence="6">Belongs to the DEAD box helicase family.</text>
</comment>
<feature type="domain" description="Helicase ATP-binding" evidence="8">
    <location>
        <begin position="41"/>
        <end position="267"/>
    </location>
</feature>
<dbReference type="Pfam" id="PF00271">
    <property type="entry name" value="Helicase_C"/>
    <property type="match status" value="1"/>
</dbReference>
<name>A0A8S4S9K8_9NEOP</name>
<evidence type="ECO:0000313" key="11">
    <source>
        <dbReference type="Proteomes" id="UP000838756"/>
    </source>
</evidence>
<evidence type="ECO:0000256" key="3">
    <source>
        <dbReference type="ARBA" id="ARBA00022806"/>
    </source>
</evidence>
<evidence type="ECO:0000259" key="9">
    <source>
        <dbReference type="PROSITE" id="PS51194"/>
    </source>
</evidence>
<dbReference type="Pfam" id="PF13959">
    <property type="entry name" value="CTE_SPB4"/>
    <property type="match status" value="1"/>
</dbReference>
<evidence type="ECO:0000256" key="4">
    <source>
        <dbReference type="ARBA" id="ARBA00022840"/>
    </source>
</evidence>
<dbReference type="PROSITE" id="PS51194">
    <property type="entry name" value="HELICASE_CTER"/>
    <property type="match status" value="1"/>
</dbReference>
<dbReference type="InterPro" id="IPR044742">
    <property type="entry name" value="DEAD/DEAH_RhlB"/>
</dbReference>
<sequence length="532" mass="60411">MEEKIKNLRFKDLNDKISKATLSAIKSMGFKRMTDIQSEVLPKALNGDDVVATAKTGSGKTLAFLIPSVETVIKALSESKQGTFCIIISPTRELATQTYTVLQDIISHYETITSTLVIGGESRKVQSAELATGTFCIIISPTRELATQTYTVLQDIISHYETITSTLVIGGESRKVQSAELATGVNVVVATPGRLFDHMRTKEFDYRHVNCLVLDEADKIFQYGFEEDLKQIISRLPKNRQTMLFSATLSETTEALIKSAMKDDVKSINTNEDNDRATVEGLKQGYVICDTEFRLHWLHKLLKKTQNSKIMIFFSSCKSVEFHHEFLSKHCNMRVLCIHGKMNQADRTSTINSFYNAQKMALLCTDLAARGLDIPAVDWIVQFDPPSDTNEYIHRVGRTARGLGAEGRAVLLLRPEEKEFLDYLQDARIYLDKYELWDRYSDLKSKINKAMEDPEFRKLAIEAFEGYIRAFEVKRLKHVFNLLKMDLDAVARSFGLDKKPDVDIRVGFSKKHRPRKRMASVMTNKPIKQCKT</sequence>
<feature type="domain" description="Helicase C-terminal" evidence="9">
    <location>
        <begin position="281"/>
        <end position="451"/>
    </location>
</feature>
<dbReference type="EC" id="3.6.4.13" evidence="7"/>
<dbReference type="AlphaFoldDB" id="A0A8S4S9K8"/>
<keyword evidence="4 6" id="KW-0067">ATP-binding</keyword>
<dbReference type="InterPro" id="IPR000629">
    <property type="entry name" value="RNA-helicase_DEAD-box_CS"/>
</dbReference>
<evidence type="ECO:0000256" key="2">
    <source>
        <dbReference type="ARBA" id="ARBA00022801"/>
    </source>
</evidence>
<comment type="caution">
    <text evidence="10">The sequence shown here is derived from an EMBL/GenBank/DDBJ whole genome shotgun (WGS) entry which is preliminary data.</text>
</comment>
<reference evidence="10" key="1">
    <citation type="submission" date="2022-03" db="EMBL/GenBank/DDBJ databases">
        <authorList>
            <person name="Lindestad O."/>
        </authorList>
    </citation>
    <scope>NUCLEOTIDE SEQUENCE</scope>
</reference>
<evidence type="ECO:0000256" key="7">
    <source>
        <dbReference type="RuleBase" id="RU365068"/>
    </source>
</evidence>
<dbReference type="Proteomes" id="UP000838756">
    <property type="component" value="Unassembled WGS sequence"/>
</dbReference>
<protein>
    <recommendedName>
        <fullName evidence="7">ATP-dependent RNA helicase</fullName>
        <ecNumber evidence="7">3.6.4.13</ecNumber>
    </recommendedName>
</protein>
<dbReference type="CDD" id="cd00268">
    <property type="entry name" value="DEADc"/>
    <property type="match status" value="1"/>
</dbReference>
<dbReference type="InterPro" id="IPR014001">
    <property type="entry name" value="Helicase_ATP-bd"/>
</dbReference>
<organism evidence="10 11">
    <name type="scientific">Pararge aegeria aegeria</name>
    <dbReference type="NCBI Taxonomy" id="348720"/>
    <lineage>
        <taxon>Eukaryota</taxon>
        <taxon>Metazoa</taxon>
        <taxon>Ecdysozoa</taxon>
        <taxon>Arthropoda</taxon>
        <taxon>Hexapoda</taxon>
        <taxon>Insecta</taxon>
        <taxon>Pterygota</taxon>
        <taxon>Neoptera</taxon>
        <taxon>Endopterygota</taxon>
        <taxon>Lepidoptera</taxon>
        <taxon>Glossata</taxon>
        <taxon>Ditrysia</taxon>
        <taxon>Papilionoidea</taxon>
        <taxon>Nymphalidae</taxon>
        <taxon>Satyrinae</taxon>
        <taxon>Satyrini</taxon>
        <taxon>Parargina</taxon>
        <taxon>Pararge</taxon>
    </lineage>
</organism>
<dbReference type="InterPro" id="IPR025313">
    <property type="entry name" value="SPB4-like_CTE"/>
</dbReference>
<comment type="domain">
    <text evidence="7">The Q motif is unique to and characteristic of the DEAD box family of RNA helicases and controls ATP binding and hydrolysis.</text>
</comment>
<dbReference type="GO" id="GO:0005524">
    <property type="term" value="F:ATP binding"/>
    <property type="evidence" value="ECO:0007669"/>
    <property type="project" value="UniProtKB-UniRule"/>
</dbReference>
<dbReference type="GO" id="GO:0003724">
    <property type="term" value="F:RNA helicase activity"/>
    <property type="evidence" value="ECO:0007669"/>
    <property type="project" value="UniProtKB-EC"/>
</dbReference>
<dbReference type="Gene3D" id="3.40.50.300">
    <property type="entry name" value="P-loop containing nucleotide triphosphate hydrolases"/>
    <property type="match status" value="3"/>
</dbReference>
<comment type="function">
    <text evidence="7">RNA helicase.</text>
</comment>
<dbReference type="CDD" id="cd18787">
    <property type="entry name" value="SF2_C_DEAD"/>
    <property type="match status" value="1"/>
</dbReference>
<dbReference type="PROSITE" id="PS00039">
    <property type="entry name" value="DEAD_ATP_HELICASE"/>
    <property type="match status" value="1"/>
</dbReference>
<keyword evidence="1 6" id="KW-0547">Nucleotide-binding</keyword>
<accession>A0A8S4S9K8</accession>
<dbReference type="InterPro" id="IPR001650">
    <property type="entry name" value="Helicase_C-like"/>
</dbReference>
<dbReference type="GO" id="GO:0003723">
    <property type="term" value="F:RNA binding"/>
    <property type="evidence" value="ECO:0007669"/>
    <property type="project" value="UniProtKB-UniRule"/>
</dbReference>
<keyword evidence="3 6" id="KW-0347">Helicase</keyword>
<dbReference type="SMART" id="SM00487">
    <property type="entry name" value="DEXDc"/>
    <property type="match status" value="1"/>
</dbReference>
<dbReference type="SMART" id="SM01178">
    <property type="entry name" value="DUF4217"/>
    <property type="match status" value="1"/>
</dbReference>
<comment type="catalytic activity">
    <reaction evidence="7">
        <text>ATP + H2O = ADP + phosphate + H(+)</text>
        <dbReference type="Rhea" id="RHEA:13065"/>
        <dbReference type="ChEBI" id="CHEBI:15377"/>
        <dbReference type="ChEBI" id="CHEBI:15378"/>
        <dbReference type="ChEBI" id="CHEBI:30616"/>
        <dbReference type="ChEBI" id="CHEBI:43474"/>
        <dbReference type="ChEBI" id="CHEBI:456216"/>
        <dbReference type="EC" id="3.6.4.13"/>
    </reaction>
</comment>
<evidence type="ECO:0000256" key="6">
    <source>
        <dbReference type="RuleBase" id="RU000492"/>
    </source>
</evidence>
<keyword evidence="11" id="KW-1185">Reference proteome</keyword>
<dbReference type="OrthoDB" id="10259640at2759"/>
<evidence type="ECO:0000259" key="8">
    <source>
        <dbReference type="PROSITE" id="PS51192"/>
    </source>
</evidence>
<gene>
    <name evidence="10" type="primary">jg5458</name>
    <name evidence="10" type="ORF">PAEG_LOCUS23840</name>
</gene>
<keyword evidence="2 6" id="KW-0378">Hydrolase</keyword>